<reference evidence="1" key="1">
    <citation type="submission" date="2021-10" db="EMBL/GenBank/DDBJ databases">
        <title>Psilocybe cubensis genome.</title>
        <authorList>
            <person name="Mckernan K.J."/>
            <person name="Crawford S."/>
            <person name="Trippe A."/>
            <person name="Kane L.T."/>
            <person name="Mclaughlin S."/>
        </authorList>
    </citation>
    <scope>NUCLEOTIDE SEQUENCE</scope>
    <source>
        <strain evidence="1">MGC-MH-2018</strain>
    </source>
</reference>
<protein>
    <submittedName>
        <fullName evidence="1">Uncharacterized protein</fullName>
    </submittedName>
</protein>
<keyword evidence="2" id="KW-1185">Reference proteome</keyword>
<evidence type="ECO:0000313" key="2">
    <source>
        <dbReference type="Proteomes" id="UP000664032"/>
    </source>
</evidence>
<dbReference type="EMBL" id="JAFIQS020000005">
    <property type="protein sequence ID" value="KAH9481917.1"/>
    <property type="molecule type" value="Genomic_DNA"/>
</dbReference>
<gene>
    <name evidence="1" type="ORF">JR316_0006447</name>
</gene>
<proteinExistence type="predicted"/>
<dbReference type="Proteomes" id="UP000664032">
    <property type="component" value="Unassembled WGS sequence"/>
</dbReference>
<sequence length="364" mass="40529">MPSIPHASLPESYHLVRMNTMPNGLTGGPPEGPLNMEHTSPKQGQAILIWAAGAFCIYGWEFLVCLPKERSLIWSRPKNWFSILYIANRYFGLIQFALVVSMSTDVWSTSACRRIYLLEPIGGLVSIVLSQMILGARVYALFSQSKLLALILVSILVGEIVIGAIATSGINPPPTIPLGIPGLPPDFQPPPCGALSGQFKWQVTYWTVPLFYDTLAFVLTAWKAHGLWREQLNTRLFDIIWHDGLLYFFAILTMNIVNVIIFLAAPTGIRDVNLAPTIMLEIILSCRLVLNLRDTHNQSQYTSRVPKRRTTLISPVKSVRWESSAITGSQNSNQLETPEINLEVYGKVPTSKEIVFNIDATHSV</sequence>
<organism evidence="1 2">
    <name type="scientific">Psilocybe cubensis</name>
    <name type="common">Psychedelic mushroom</name>
    <name type="synonym">Stropharia cubensis</name>
    <dbReference type="NCBI Taxonomy" id="181762"/>
    <lineage>
        <taxon>Eukaryota</taxon>
        <taxon>Fungi</taxon>
        <taxon>Dikarya</taxon>
        <taxon>Basidiomycota</taxon>
        <taxon>Agaricomycotina</taxon>
        <taxon>Agaricomycetes</taxon>
        <taxon>Agaricomycetidae</taxon>
        <taxon>Agaricales</taxon>
        <taxon>Agaricineae</taxon>
        <taxon>Strophariaceae</taxon>
        <taxon>Psilocybe</taxon>
    </lineage>
</organism>
<comment type="caution">
    <text evidence="1">The sequence shown here is derived from an EMBL/GenBank/DDBJ whole genome shotgun (WGS) entry which is preliminary data.</text>
</comment>
<name>A0ACB8H2Q3_PSICU</name>
<accession>A0ACB8H2Q3</accession>
<evidence type="ECO:0000313" key="1">
    <source>
        <dbReference type="EMBL" id="KAH9481917.1"/>
    </source>
</evidence>